<dbReference type="GO" id="GO:0003677">
    <property type="term" value="F:DNA binding"/>
    <property type="evidence" value="ECO:0007669"/>
    <property type="project" value="UniProtKB-UniRule"/>
</dbReference>
<sequence>MSESSITKKAIANGLKNLLKIKPFEKITISDITNQCGLNRQTFYYHFQDKYALVNWIYYQEAIMVITQDLSIENWDIKVLDLLTTMKEDALFYQTTLKDIYSDEFKNYLFSVSKGIFLEFIEHFITNLEMKDEKKTFIAEFISYGIVGMINDWVQQGMKQSPEEITQNIKDIIYDSRMLAVSRYFQELAKSNKETINEKK</sequence>
<evidence type="ECO:0000256" key="2">
    <source>
        <dbReference type="PROSITE-ProRule" id="PRU00335"/>
    </source>
</evidence>
<organism evidence="4 5">
    <name type="scientific">Acetobacterium paludosum</name>
    <dbReference type="NCBI Taxonomy" id="52693"/>
    <lineage>
        <taxon>Bacteria</taxon>
        <taxon>Bacillati</taxon>
        <taxon>Bacillota</taxon>
        <taxon>Clostridia</taxon>
        <taxon>Eubacteriales</taxon>
        <taxon>Eubacteriaceae</taxon>
        <taxon>Acetobacterium</taxon>
    </lineage>
</organism>
<feature type="DNA-binding region" description="H-T-H motif" evidence="2">
    <location>
        <begin position="28"/>
        <end position="47"/>
    </location>
</feature>
<reference evidence="4" key="2">
    <citation type="submission" date="2020-10" db="EMBL/GenBank/DDBJ databases">
        <title>Comparative genomics of the Acetobacterium genus.</title>
        <authorList>
            <person name="Marshall C."/>
            <person name="May H."/>
            <person name="Norman S."/>
        </authorList>
    </citation>
    <scope>NUCLEOTIDE SEQUENCE</scope>
    <source>
        <strain evidence="4">DER-2019</strain>
    </source>
</reference>
<evidence type="ECO:0000313" key="5">
    <source>
        <dbReference type="Proteomes" id="UP000616595"/>
    </source>
</evidence>
<keyword evidence="5" id="KW-1185">Reference proteome</keyword>
<comment type="caution">
    <text evidence="4">The sequence shown here is derived from an EMBL/GenBank/DDBJ whole genome shotgun (WGS) entry which is preliminary data.</text>
</comment>
<dbReference type="Pfam" id="PF00440">
    <property type="entry name" value="TetR_N"/>
    <property type="match status" value="1"/>
</dbReference>
<keyword evidence="1 2" id="KW-0238">DNA-binding</keyword>
<dbReference type="RefSeq" id="WP_148567910.1">
    <property type="nucleotide sequence ID" value="NZ_RXYA01000013.1"/>
</dbReference>
<feature type="domain" description="HTH tetR-type" evidence="3">
    <location>
        <begin position="5"/>
        <end position="65"/>
    </location>
</feature>
<dbReference type="SUPFAM" id="SSF46689">
    <property type="entry name" value="Homeodomain-like"/>
    <property type="match status" value="1"/>
</dbReference>
<dbReference type="Gene3D" id="1.10.357.10">
    <property type="entry name" value="Tetracycline Repressor, domain 2"/>
    <property type="match status" value="1"/>
</dbReference>
<evidence type="ECO:0000256" key="1">
    <source>
        <dbReference type="ARBA" id="ARBA00023125"/>
    </source>
</evidence>
<accession>A0A923HWG0</accession>
<dbReference type="InterPro" id="IPR050624">
    <property type="entry name" value="HTH-type_Tx_Regulator"/>
</dbReference>
<dbReference type="InterPro" id="IPR001647">
    <property type="entry name" value="HTH_TetR"/>
</dbReference>
<dbReference type="EMBL" id="WJBD01000009">
    <property type="protein sequence ID" value="MBC3888432.1"/>
    <property type="molecule type" value="Genomic_DNA"/>
</dbReference>
<reference evidence="4" key="1">
    <citation type="submission" date="2019-10" db="EMBL/GenBank/DDBJ databases">
        <authorList>
            <person name="Ross D.E."/>
            <person name="Gulliver D."/>
        </authorList>
    </citation>
    <scope>NUCLEOTIDE SEQUENCE</scope>
    <source>
        <strain evidence="4">DER-2019</strain>
    </source>
</reference>
<protein>
    <submittedName>
        <fullName evidence="4">TetR family transcriptional regulator</fullName>
    </submittedName>
</protein>
<proteinExistence type="predicted"/>
<dbReference type="Pfam" id="PF14278">
    <property type="entry name" value="TetR_C_8"/>
    <property type="match status" value="1"/>
</dbReference>
<dbReference type="PROSITE" id="PS50977">
    <property type="entry name" value="HTH_TETR_2"/>
    <property type="match status" value="1"/>
</dbReference>
<dbReference type="PANTHER" id="PTHR43479:SF7">
    <property type="entry name" value="TETR-FAMILY TRANSCRIPTIONAL REGULATOR"/>
    <property type="match status" value="1"/>
</dbReference>
<dbReference type="InterPro" id="IPR009057">
    <property type="entry name" value="Homeodomain-like_sf"/>
</dbReference>
<dbReference type="InterPro" id="IPR039532">
    <property type="entry name" value="TetR_C_Firmicutes"/>
</dbReference>
<dbReference type="AlphaFoldDB" id="A0A923HWG0"/>
<evidence type="ECO:0000313" key="4">
    <source>
        <dbReference type="EMBL" id="MBC3888432.1"/>
    </source>
</evidence>
<dbReference type="OrthoDB" id="9810250at2"/>
<dbReference type="PANTHER" id="PTHR43479">
    <property type="entry name" value="ACREF/ENVCD OPERON REPRESSOR-RELATED"/>
    <property type="match status" value="1"/>
</dbReference>
<evidence type="ECO:0000259" key="3">
    <source>
        <dbReference type="PROSITE" id="PS50977"/>
    </source>
</evidence>
<name>A0A923HWG0_9FIRM</name>
<dbReference type="Proteomes" id="UP000616595">
    <property type="component" value="Unassembled WGS sequence"/>
</dbReference>
<gene>
    <name evidence="4" type="ORF">GH810_08945</name>
</gene>